<dbReference type="EMBL" id="CAJVQB010021682">
    <property type="protein sequence ID" value="CAG8797763.1"/>
    <property type="molecule type" value="Genomic_DNA"/>
</dbReference>
<reference evidence="1 2" key="1">
    <citation type="submission" date="2021-06" db="EMBL/GenBank/DDBJ databases">
        <authorList>
            <person name="Kallberg Y."/>
            <person name="Tangrot J."/>
            <person name="Rosling A."/>
        </authorList>
    </citation>
    <scope>NUCLEOTIDE SEQUENCE [LARGE SCALE GENOMIC DNA]</scope>
    <source>
        <strain evidence="1 2">120-4 pot B 10/14</strain>
    </source>
</reference>
<accession>A0ABN7VTB6</accession>
<feature type="non-terminal residue" evidence="1">
    <location>
        <position position="137"/>
    </location>
</feature>
<feature type="non-terminal residue" evidence="1">
    <location>
        <position position="1"/>
    </location>
</feature>
<protein>
    <submittedName>
        <fullName evidence="1">36934_t:CDS:1</fullName>
    </submittedName>
</protein>
<evidence type="ECO:0000313" key="1">
    <source>
        <dbReference type="EMBL" id="CAG8797763.1"/>
    </source>
</evidence>
<name>A0ABN7VTB6_GIGMA</name>
<evidence type="ECO:0000313" key="2">
    <source>
        <dbReference type="Proteomes" id="UP000789901"/>
    </source>
</evidence>
<gene>
    <name evidence="1" type="ORF">GMARGA_LOCUS22461</name>
</gene>
<sequence length="137" mass="16291">MAMRENMVVYCKVFLQNIKEYERLMPNEFLVKTIGRLNDEEGEARSIIQLDVNNDEYWNREKLLSQVKNTLLIFERTHPELDCCALYLLANQPDFLSEHELIQQEIEKRDHKVIIKIVLPHLANEKHILTTNQMLIL</sequence>
<proteinExistence type="predicted"/>
<keyword evidence="2" id="KW-1185">Reference proteome</keyword>
<organism evidence="1 2">
    <name type="scientific">Gigaspora margarita</name>
    <dbReference type="NCBI Taxonomy" id="4874"/>
    <lineage>
        <taxon>Eukaryota</taxon>
        <taxon>Fungi</taxon>
        <taxon>Fungi incertae sedis</taxon>
        <taxon>Mucoromycota</taxon>
        <taxon>Glomeromycotina</taxon>
        <taxon>Glomeromycetes</taxon>
        <taxon>Diversisporales</taxon>
        <taxon>Gigasporaceae</taxon>
        <taxon>Gigaspora</taxon>
    </lineage>
</organism>
<comment type="caution">
    <text evidence="1">The sequence shown here is derived from an EMBL/GenBank/DDBJ whole genome shotgun (WGS) entry which is preliminary data.</text>
</comment>
<dbReference type="Proteomes" id="UP000789901">
    <property type="component" value="Unassembled WGS sequence"/>
</dbReference>